<proteinExistence type="predicted"/>
<sequence length="74" mass="8730">MITTIEVTKNKNENNLSLLRRFSRRVQDSGLVRAAKNRRFRTRLPSTLTHKNQALKRLVKRKESERLKKLGKIS</sequence>
<evidence type="ECO:0000313" key="2">
    <source>
        <dbReference type="Proteomes" id="UP000179880"/>
    </source>
</evidence>
<evidence type="ECO:0000313" key="1">
    <source>
        <dbReference type="EMBL" id="OGI82060.1"/>
    </source>
</evidence>
<comment type="caution">
    <text evidence="1">The sequence shown here is derived from an EMBL/GenBank/DDBJ whole genome shotgun (WGS) entry which is preliminary data.</text>
</comment>
<name>A0A1F6WJK2_9BACT</name>
<evidence type="ECO:0008006" key="3">
    <source>
        <dbReference type="Google" id="ProtNLM"/>
    </source>
</evidence>
<dbReference type="Proteomes" id="UP000179880">
    <property type="component" value="Unassembled WGS sequence"/>
</dbReference>
<dbReference type="AlphaFoldDB" id="A0A1F6WJK2"/>
<organism evidence="1 2">
    <name type="scientific">Candidatus Nomurabacteria bacterium RIFCSPHIGHO2_02_FULL_42_24</name>
    <dbReference type="NCBI Taxonomy" id="1801757"/>
    <lineage>
        <taxon>Bacteria</taxon>
        <taxon>Candidatus Nomuraibacteriota</taxon>
    </lineage>
</organism>
<accession>A0A1F6WJK2</accession>
<protein>
    <recommendedName>
        <fullName evidence="3">30S ribosomal protein S21</fullName>
    </recommendedName>
</protein>
<dbReference type="EMBL" id="MFUH01000013">
    <property type="protein sequence ID" value="OGI82060.1"/>
    <property type="molecule type" value="Genomic_DNA"/>
</dbReference>
<gene>
    <name evidence="1" type="ORF">A3B93_02490</name>
</gene>
<reference evidence="1 2" key="1">
    <citation type="journal article" date="2016" name="Nat. Commun.">
        <title>Thousands of microbial genomes shed light on interconnected biogeochemical processes in an aquifer system.</title>
        <authorList>
            <person name="Anantharaman K."/>
            <person name="Brown C.T."/>
            <person name="Hug L.A."/>
            <person name="Sharon I."/>
            <person name="Castelle C.J."/>
            <person name="Probst A.J."/>
            <person name="Thomas B.C."/>
            <person name="Singh A."/>
            <person name="Wilkins M.J."/>
            <person name="Karaoz U."/>
            <person name="Brodie E.L."/>
            <person name="Williams K.H."/>
            <person name="Hubbard S.S."/>
            <person name="Banfield J.F."/>
        </authorList>
    </citation>
    <scope>NUCLEOTIDE SEQUENCE [LARGE SCALE GENOMIC DNA]</scope>
</reference>